<feature type="transmembrane region" description="Helical" evidence="8">
    <location>
        <begin position="482"/>
        <end position="506"/>
    </location>
</feature>
<dbReference type="AlphaFoldDB" id="A0A1L9RWJ7"/>
<keyword evidence="6 8" id="KW-0472">Membrane</keyword>
<dbReference type="GO" id="GO:0005227">
    <property type="term" value="F:calcium-activated cation channel activity"/>
    <property type="evidence" value="ECO:0007669"/>
    <property type="project" value="InterPro"/>
</dbReference>
<dbReference type="RefSeq" id="XP_040692978.1">
    <property type="nucleotide sequence ID" value="XM_040827757.1"/>
</dbReference>
<keyword evidence="4 8" id="KW-0812">Transmembrane</keyword>
<evidence type="ECO:0000256" key="1">
    <source>
        <dbReference type="ARBA" id="ARBA00004141"/>
    </source>
</evidence>
<dbReference type="PANTHER" id="PTHR13018:SF149">
    <property type="entry name" value="DOMAIN PROTEIN, PUTATIVE (AFU_ORTHOLOGUE AFUA_3G11660)-RELATED"/>
    <property type="match status" value="1"/>
</dbReference>
<evidence type="ECO:0008006" key="14">
    <source>
        <dbReference type="Google" id="ProtNLM"/>
    </source>
</evidence>
<evidence type="ECO:0000256" key="4">
    <source>
        <dbReference type="ARBA" id="ARBA00022692"/>
    </source>
</evidence>
<dbReference type="PANTHER" id="PTHR13018">
    <property type="entry name" value="PROBABLE MEMBRANE PROTEIN DUF221-RELATED"/>
    <property type="match status" value="1"/>
</dbReference>
<evidence type="ECO:0000313" key="13">
    <source>
        <dbReference type="Proteomes" id="UP000184383"/>
    </source>
</evidence>
<evidence type="ECO:0000256" key="5">
    <source>
        <dbReference type="ARBA" id="ARBA00022989"/>
    </source>
</evidence>
<feature type="domain" description="CSC1/OSCA1-like N-terminal transmembrane" evidence="10">
    <location>
        <begin position="40"/>
        <end position="190"/>
    </location>
</feature>
<dbReference type="Pfam" id="PF13967">
    <property type="entry name" value="RSN1_TM"/>
    <property type="match status" value="1"/>
</dbReference>
<gene>
    <name evidence="12" type="ORF">ASPWEDRAFT_105769</name>
</gene>
<evidence type="ECO:0000256" key="2">
    <source>
        <dbReference type="ARBA" id="ARBA00007779"/>
    </source>
</evidence>
<keyword evidence="13" id="KW-1185">Reference proteome</keyword>
<dbReference type="VEuPathDB" id="FungiDB:ASPWEDRAFT_105769"/>
<comment type="similarity">
    <text evidence="2">Belongs to the CSC1 (TC 1.A.17) family.</text>
</comment>
<feature type="transmembrane region" description="Helical" evidence="8">
    <location>
        <begin position="390"/>
        <end position="417"/>
    </location>
</feature>
<feature type="transmembrane region" description="Helical" evidence="8">
    <location>
        <begin position="599"/>
        <end position="626"/>
    </location>
</feature>
<dbReference type="GeneID" id="63743605"/>
<evidence type="ECO:0000259" key="10">
    <source>
        <dbReference type="Pfam" id="PF13967"/>
    </source>
</evidence>
<dbReference type="InterPro" id="IPR045122">
    <property type="entry name" value="Csc1-like"/>
</dbReference>
<protein>
    <recommendedName>
        <fullName evidence="14">CSC1/OSCA1-like 7TM region domain-containing protein</fullName>
    </recommendedName>
</protein>
<accession>A0A1L9RWJ7</accession>
<feature type="transmembrane region" description="Helical" evidence="8">
    <location>
        <begin position="437"/>
        <end position="461"/>
    </location>
</feature>
<evidence type="ECO:0000259" key="9">
    <source>
        <dbReference type="Pfam" id="PF02714"/>
    </source>
</evidence>
<feature type="region of interest" description="Disordered" evidence="7">
    <location>
        <begin position="901"/>
        <end position="961"/>
    </location>
</feature>
<feature type="region of interest" description="Disordered" evidence="7">
    <location>
        <begin position="823"/>
        <end position="868"/>
    </location>
</feature>
<dbReference type="EMBL" id="KV878210">
    <property type="protein sequence ID" value="OJJ39302.1"/>
    <property type="molecule type" value="Genomic_DNA"/>
</dbReference>
<name>A0A1L9RWJ7_ASPWE</name>
<feature type="compositionally biased region" description="Low complexity" evidence="7">
    <location>
        <begin position="850"/>
        <end position="867"/>
    </location>
</feature>
<evidence type="ECO:0000256" key="3">
    <source>
        <dbReference type="ARBA" id="ARBA00022448"/>
    </source>
</evidence>
<evidence type="ECO:0000313" key="12">
    <source>
        <dbReference type="EMBL" id="OJJ39302.1"/>
    </source>
</evidence>
<feature type="transmembrane region" description="Helical" evidence="8">
    <location>
        <begin position="125"/>
        <end position="142"/>
    </location>
</feature>
<evidence type="ECO:0000256" key="6">
    <source>
        <dbReference type="ARBA" id="ARBA00023136"/>
    </source>
</evidence>
<feature type="transmembrane region" description="Helical" evidence="8">
    <location>
        <begin position="169"/>
        <end position="188"/>
    </location>
</feature>
<feature type="compositionally biased region" description="Polar residues" evidence="7">
    <location>
        <begin position="908"/>
        <end position="922"/>
    </location>
</feature>
<keyword evidence="3" id="KW-0813">Transport</keyword>
<feature type="transmembrane region" description="Helical" evidence="8">
    <location>
        <begin position="555"/>
        <end position="574"/>
    </location>
</feature>
<evidence type="ECO:0000259" key="11">
    <source>
        <dbReference type="Pfam" id="PF14703"/>
    </source>
</evidence>
<dbReference type="Proteomes" id="UP000184383">
    <property type="component" value="Unassembled WGS sequence"/>
</dbReference>
<proteinExistence type="inferred from homology"/>
<dbReference type="GO" id="GO:0005886">
    <property type="term" value="C:plasma membrane"/>
    <property type="evidence" value="ECO:0007669"/>
    <property type="project" value="TreeGrafter"/>
</dbReference>
<dbReference type="InterPro" id="IPR003864">
    <property type="entry name" value="CSC1/OSCA1-like_7TM"/>
</dbReference>
<sequence length="961" mass="108941">MDPQHSVLWARDDPPPQTSADLFLQLIQNPFKSAFQLNAVYASLVTAAPVAVIFTLLFSLFRPRHSVIYAPKVKHADRRHTPPPVGKGFFAWVKPVLGTKEPQLVDCIGLDATIFLRFTKMCRNIFIFLSIIGCLVMIPINITQSEPDLTKDLSPFATMTPMYVKTNAIWSQVACAWAFDIVIVFFLWRNYKAILELRRNYFKSSEYQRSLHARTLMITDIPEKARSVEGIMRLTDVVNPTAALPLASVGRNVKLLPELIKKHDETVRQLETVLAKYLKRPDNLPARPMMRVPRKERDGHPDRVDAIDYLTDKIQRLEEEVRHVRSSIDRRNAMPFGFASFDMIEHAHAVAYTARKKHPQGTTIQLAPRPHDLIWENLPLSKAARRWKRFVNMIWVTLLTVVWIAPNAMIAIFLSNLSNLGLVWPAFQTSLSANPKVWAAVQGILSPAVTSLVYIILPIIFRRLAIQAGDVTKTSRERHVLNHLYAFFVFNNLVVFSLFSAAWTFVTTVIDAKNHDENAWEAMKAGQFYAKIINALCQVSPFWVTWLLQRNMGAAIDLVQLIHLIWVWFAKTFLSPTPRQAIEWTAPPAFEYASYYNYFLYYATVAFCFATLQPIVLPVTALYFGIDAMLKKYLLMYVFVTKNESGGLFWRVLFNRMVFATIMSNIIVALVTKVQGTWTMVYCVVPLPFLMLAFKVYCMRKFDVDCKFYNRANLSDAEALAAGKSAKKASDRLNTKFGHPALFKPLITPMVHAKAAEVLKRIYRGRLHSTDMSGEYSDIALDPMSKSHPGKLTDPPNAPFEVVAENQLDFSYFKDRPDFQDEFGGGIYGRPEDLMTERSQTPRSALGEWSPTSSRASSPAPSLPSISGIKMPDVYRPSMDEQTHPAFRVPLSRGDSGTVPTVGGGLYQHNNESETQLLSQAQVPAHSDTYGPTDRWRTGGYGPVEQDEPSFTSYEHFRAPR</sequence>
<dbReference type="OrthoDB" id="2150324at2759"/>
<dbReference type="Pfam" id="PF14703">
    <property type="entry name" value="PHM7_cyt"/>
    <property type="match status" value="1"/>
</dbReference>
<feature type="domain" description="CSC1/OSCA1-like 7TM region" evidence="9">
    <location>
        <begin position="388"/>
        <end position="670"/>
    </location>
</feature>
<dbReference type="InterPro" id="IPR027815">
    <property type="entry name" value="CSC1/OSCA1-like_cyt"/>
</dbReference>
<feature type="transmembrane region" description="Helical" evidence="8">
    <location>
        <begin position="647"/>
        <end position="671"/>
    </location>
</feature>
<feature type="transmembrane region" description="Helical" evidence="8">
    <location>
        <begin position="39"/>
        <end position="61"/>
    </location>
</feature>
<keyword evidence="5 8" id="KW-1133">Transmembrane helix</keyword>
<comment type="subcellular location">
    <subcellularLocation>
        <location evidence="1">Membrane</location>
        <topology evidence="1">Multi-pass membrane protein</topology>
    </subcellularLocation>
</comment>
<organism evidence="12 13">
    <name type="scientific">Aspergillus wentii DTO 134E9</name>
    <dbReference type="NCBI Taxonomy" id="1073089"/>
    <lineage>
        <taxon>Eukaryota</taxon>
        <taxon>Fungi</taxon>
        <taxon>Dikarya</taxon>
        <taxon>Ascomycota</taxon>
        <taxon>Pezizomycotina</taxon>
        <taxon>Eurotiomycetes</taxon>
        <taxon>Eurotiomycetidae</taxon>
        <taxon>Eurotiales</taxon>
        <taxon>Aspergillaceae</taxon>
        <taxon>Aspergillus</taxon>
        <taxon>Aspergillus subgen. Cremei</taxon>
    </lineage>
</organism>
<dbReference type="InterPro" id="IPR032880">
    <property type="entry name" value="CSC1/OSCA1-like_N"/>
</dbReference>
<feature type="transmembrane region" description="Helical" evidence="8">
    <location>
        <begin position="677"/>
        <end position="698"/>
    </location>
</feature>
<reference evidence="13" key="1">
    <citation type="journal article" date="2017" name="Genome Biol.">
        <title>Comparative genomics reveals high biological diversity and specific adaptations in the industrially and medically important fungal genus Aspergillus.</title>
        <authorList>
            <person name="de Vries R.P."/>
            <person name="Riley R."/>
            <person name="Wiebenga A."/>
            <person name="Aguilar-Osorio G."/>
            <person name="Amillis S."/>
            <person name="Uchima C.A."/>
            <person name="Anderluh G."/>
            <person name="Asadollahi M."/>
            <person name="Askin M."/>
            <person name="Barry K."/>
            <person name="Battaglia E."/>
            <person name="Bayram O."/>
            <person name="Benocci T."/>
            <person name="Braus-Stromeyer S.A."/>
            <person name="Caldana C."/>
            <person name="Canovas D."/>
            <person name="Cerqueira G.C."/>
            <person name="Chen F."/>
            <person name="Chen W."/>
            <person name="Choi C."/>
            <person name="Clum A."/>
            <person name="Dos Santos R.A."/>
            <person name="Damasio A.R."/>
            <person name="Diallinas G."/>
            <person name="Emri T."/>
            <person name="Fekete E."/>
            <person name="Flipphi M."/>
            <person name="Freyberg S."/>
            <person name="Gallo A."/>
            <person name="Gournas C."/>
            <person name="Habgood R."/>
            <person name="Hainaut M."/>
            <person name="Harispe M.L."/>
            <person name="Henrissat B."/>
            <person name="Hilden K.S."/>
            <person name="Hope R."/>
            <person name="Hossain A."/>
            <person name="Karabika E."/>
            <person name="Karaffa L."/>
            <person name="Karanyi Z."/>
            <person name="Krasevec N."/>
            <person name="Kuo A."/>
            <person name="Kusch H."/>
            <person name="LaButti K."/>
            <person name="Lagendijk E.L."/>
            <person name="Lapidus A."/>
            <person name="Levasseur A."/>
            <person name="Lindquist E."/>
            <person name="Lipzen A."/>
            <person name="Logrieco A.F."/>
            <person name="MacCabe A."/>
            <person name="Maekelae M.R."/>
            <person name="Malavazi I."/>
            <person name="Melin P."/>
            <person name="Meyer V."/>
            <person name="Mielnichuk N."/>
            <person name="Miskei M."/>
            <person name="Molnar A.P."/>
            <person name="Mule G."/>
            <person name="Ngan C.Y."/>
            <person name="Orejas M."/>
            <person name="Orosz E."/>
            <person name="Ouedraogo J.P."/>
            <person name="Overkamp K.M."/>
            <person name="Park H.-S."/>
            <person name="Perrone G."/>
            <person name="Piumi F."/>
            <person name="Punt P.J."/>
            <person name="Ram A.F."/>
            <person name="Ramon A."/>
            <person name="Rauscher S."/>
            <person name="Record E."/>
            <person name="Riano-Pachon D.M."/>
            <person name="Robert V."/>
            <person name="Roehrig J."/>
            <person name="Ruller R."/>
            <person name="Salamov A."/>
            <person name="Salih N.S."/>
            <person name="Samson R.A."/>
            <person name="Sandor E."/>
            <person name="Sanguinetti M."/>
            <person name="Schuetze T."/>
            <person name="Sepcic K."/>
            <person name="Shelest E."/>
            <person name="Sherlock G."/>
            <person name="Sophianopoulou V."/>
            <person name="Squina F.M."/>
            <person name="Sun H."/>
            <person name="Susca A."/>
            <person name="Todd R.B."/>
            <person name="Tsang A."/>
            <person name="Unkles S.E."/>
            <person name="van de Wiele N."/>
            <person name="van Rossen-Uffink D."/>
            <person name="Oliveira J.V."/>
            <person name="Vesth T.C."/>
            <person name="Visser J."/>
            <person name="Yu J.-H."/>
            <person name="Zhou M."/>
            <person name="Andersen M.R."/>
            <person name="Archer D.B."/>
            <person name="Baker S.E."/>
            <person name="Benoit I."/>
            <person name="Brakhage A.A."/>
            <person name="Braus G.H."/>
            <person name="Fischer R."/>
            <person name="Frisvad J.C."/>
            <person name="Goldman G.H."/>
            <person name="Houbraken J."/>
            <person name="Oakley B."/>
            <person name="Pocsi I."/>
            <person name="Scazzocchio C."/>
            <person name="Seiboth B."/>
            <person name="vanKuyk P.A."/>
            <person name="Wortman J."/>
            <person name="Dyer P.S."/>
            <person name="Grigoriev I.V."/>
        </authorList>
    </citation>
    <scope>NUCLEOTIDE SEQUENCE [LARGE SCALE GENOMIC DNA]</scope>
    <source>
        <strain evidence="13">DTO 134E9</strain>
    </source>
</reference>
<evidence type="ECO:0000256" key="7">
    <source>
        <dbReference type="SAM" id="MobiDB-lite"/>
    </source>
</evidence>
<dbReference type="Pfam" id="PF02714">
    <property type="entry name" value="RSN1_7TM"/>
    <property type="match status" value="1"/>
</dbReference>
<feature type="domain" description="CSC1/OSCA1-like cytosolic" evidence="11">
    <location>
        <begin position="213"/>
        <end position="377"/>
    </location>
</feature>
<evidence type="ECO:0000256" key="8">
    <source>
        <dbReference type="SAM" id="Phobius"/>
    </source>
</evidence>